<gene>
    <name evidence="1" type="ORF">H8S17_02825</name>
</gene>
<evidence type="ECO:0000313" key="2">
    <source>
        <dbReference type="Proteomes" id="UP000606720"/>
    </source>
</evidence>
<dbReference type="Proteomes" id="UP000606720">
    <property type="component" value="Unassembled WGS sequence"/>
</dbReference>
<keyword evidence="2" id="KW-1185">Reference proteome</keyword>
<dbReference type="EMBL" id="JACOPH010000001">
    <property type="protein sequence ID" value="MBC5713153.1"/>
    <property type="molecule type" value="Genomic_DNA"/>
</dbReference>
<dbReference type="RefSeq" id="WP_186866133.1">
    <property type="nucleotide sequence ID" value="NZ_JACOPH010000001.1"/>
</dbReference>
<name>A0A923RS21_9FIRM</name>
<accession>A0A923RS21</accession>
<sequence length="90" mass="10241">MADVKRLLWSARNKKSGYSKIPSLAVGKKKWLHTKQNQGVQKKSQKISTHLLIMEVDFCPVLCIPEVPVLQAFRGISHFVWYCKAVSDLS</sequence>
<evidence type="ECO:0000313" key="1">
    <source>
        <dbReference type="EMBL" id="MBC5713153.1"/>
    </source>
</evidence>
<protein>
    <submittedName>
        <fullName evidence="1">Uncharacterized protein</fullName>
    </submittedName>
</protein>
<proteinExistence type="predicted"/>
<comment type="caution">
    <text evidence="1">The sequence shown here is derived from an EMBL/GenBank/DDBJ whole genome shotgun (WGS) entry which is preliminary data.</text>
</comment>
<reference evidence="1" key="1">
    <citation type="submission" date="2020-08" db="EMBL/GenBank/DDBJ databases">
        <title>Genome public.</title>
        <authorList>
            <person name="Liu C."/>
            <person name="Sun Q."/>
        </authorList>
    </citation>
    <scope>NUCLEOTIDE SEQUENCE</scope>
    <source>
        <strain evidence="1">BX1005</strain>
    </source>
</reference>
<dbReference type="AlphaFoldDB" id="A0A923RS21"/>
<organism evidence="1 2">
    <name type="scientific">Roseburia zhanii</name>
    <dbReference type="NCBI Taxonomy" id="2763064"/>
    <lineage>
        <taxon>Bacteria</taxon>
        <taxon>Bacillati</taxon>
        <taxon>Bacillota</taxon>
        <taxon>Clostridia</taxon>
        <taxon>Lachnospirales</taxon>
        <taxon>Lachnospiraceae</taxon>
        <taxon>Roseburia</taxon>
    </lineage>
</organism>